<reference evidence="1" key="1">
    <citation type="submission" date="2018-11" db="EMBL/GenBank/DDBJ databases">
        <authorList>
            <consortium name="Pathogen Informatics"/>
        </authorList>
    </citation>
    <scope>NUCLEOTIDE SEQUENCE</scope>
</reference>
<evidence type="ECO:0000313" key="1">
    <source>
        <dbReference type="EMBL" id="VEL40449.1"/>
    </source>
</evidence>
<sequence>MRMYQVHCLMLGIMTTSYIVRKMNCGEKRKWHFVRKRSDSERILRNERSNCRRSVT</sequence>
<accession>A0A448XMU1</accession>
<dbReference type="EMBL" id="CAAALY010264957">
    <property type="protein sequence ID" value="VEL40449.1"/>
    <property type="molecule type" value="Genomic_DNA"/>
</dbReference>
<keyword evidence="2" id="KW-1185">Reference proteome</keyword>
<dbReference type="AlphaFoldDB" id="A0A448XMU1"/>
<name>A0A448XMU1_9PLAT</name>
<gene>
    <name evidence="1" type="ORF">PXEA_LOCUS33889</name>
</gene>
<comment type="caution">
    <text evidence="1">The sequence shown here is derived from an EMBL/GenBank/DDBJ whole genome shotgun (WGS) entry which is preliminary data.</text>
</comment>
<protein>
    <submittedName>
        <fullName evidence="1">Uncharacterized protein</fullName>
    </submittedName>
</protein>
<proteinExistence type="predicted"/>
<evidence type="ECO:0000313" key="2">
    <source>
        <dbReference type="Proteomes" id="UP000784294"/>
    </source>
</evidence>
<dbReference type="Proteomes" id="UP000784294">
    <property type="component" value="Unassembled WGS sequence"/>
</dbReference>
<organism evidence="1 2">
    <name type="scientific">Protopolystoma xenopodis</name>
    <dbReference type="NCBI Taxonomy" id="117903"/>
    <lineage>
        <taxon>Eukaryota</taxon>
        <taxon>Metazoa</taxon>
        <taxon>Spiralia</taxon>
        <taxon>Lophotrochozoa</taxon>
        <taxon>Platyhelminthes</taxon>
        <taxon>Monogenea</taxon>
        <taxon>Polyopisthocotylea</taxon>
        <taxon>Polystomatidea</taxon>
        <taxon>Polystomatidae</taxon>
        <taxon>Protopolystoma</taxon>
    </lineage>
</organism>